<evidence type="ECO:0000313" key="1">
    <source>
        <dbReference type="EMBL" id="MDP0590073.1"/>
    </source>
</evidence>
<gene>
    <name evidence="1" type="ORF">QS748_13155</name>
</gene>
<organism evidence="1 2">
    <name type="scientific">Candidatus Endonucleibacter bathymodioli</name>
    <dbReference type="NCBI Taxonomy" id="539814"/>
    <lineage>
        <taxon>Bacteria</taxon>
        <taxon>Pseudomonadati</taxon>
        <taxon>Pseudomonadota</taxon>
        <taxon>Gammaproteobacteria</taxon>
        <taxon>Oceanospirillales</taxon>
        <taxon>Endozoicomonadaceae</taxon>
        <taxon>Candidatus Endonucleibacter</taxon>
    </lineage>
</organism>
<keyword evidence="2" id="KW-1185">Reference proteome</keyword>
<proteinExistence type="predicted"/>
<accession>A0AA90NYG2</accession>
<sequence length="143" mass="17095">MKVKITTLLVFIFLYFCQFNLFARETQCKTVTYRDIVNEMEGYSCELEKIESAYSYYRFQYMTNPNNSHDRKMKELMNKKEVYLRGLAKRQESIDRLQIDITNCLLGSPTGYCLRDGVLEKEHVNKKYLKEEKDKARNNNELD</sequence>
<dbReference type="Proteomes" id="UP001178148">
    <property type="component" value="Unassembled WGS sequence"/>
</dbReference>
<protein>
    <submittedName>
        <fullName evidence="1">Uncharacterized protein</fullName>
    </submittedName>
</protein>
<name>A0AA90NYG2_9GAMM</name>
<comment type="caution">
    <text evidence="1">The sequence shown here is derived from an EMBL/GenBank/DDBJ whole genome shotgun (WGS) entry which is preliminary data.</text>
</comment>
<dbReference type="EMBL" id="JASXSV010000029">
    <property type="protein sequence ID" value="MDP0590073.1"/>
    <property type="molecule type" value="Genomic_DNA"/>
</dbReference>
<dbReference type="AlphaFoldDB" id="A0AA90NYG2"/>
<evidence type="ECO:0000313" key="2">
    <source>
        <dbReference type="Proteomes" id="UP001178148"/>
    </source>
</evidence>
<reference evidence="1 2" key="1">
    <citation type="journal article" date="2023" name="bioRxiv">
        <title>An intranuclear bacterial parasite of deep-sea mussels expresses apoptosis inhibitors acquired from its host.</title>
        <authorList>
            <person name="Gonzalez Porras M.A."/>
            <person name="Assie A."/>
            <person name="Tietjen M."/>
            <person name="Violette M."/>
            <person name="Kleiner M."/>
            <person name="Gruber-Vodicka H."/>
            <person name="Dubilier N."/>
            <person name="Leisch N."/>
        </authorList>
    </citation>
    <scope>NUCLEOTIDE SEQUENCE [LARGE SCALE GENOMIC DNA]</scope>
    <source>
        <strain evidence="1">IAP13</strain>
    </source>
</reference>